<dbReference type="Proteomes" id="UP000019462">
    <property type="component" value="Unassembled WGS sequence"/>
</dbReference>
<keyword evidence="4" id="KW-1185">Reference proteome</keyword>
<dbReference type="PANTHER" id="PTHR24045:SF0">
    <property type="entry name" value="N-ACETYLGLUCOSAMINE-1-PHOSPHOTRANSFERASE SUBUNITS ALPHA_BETA"/>
    <property type="match status" value="1"/>
</dbReference>
<reference evidence="3 4" key="1">
    <citation type="journal article" date="2014" name="Genome Announc.">
        <title>Genome sequence of the basidiomycetous fungus Pseudozyma aphidis DSM70725, an efficient producer of biosurfactant mannosylerythritol lipids.</title>
        <authorList>
            <person name="Lorenz S."/>
            <person name="Guenther M."/>
            <person name="Grumaz C."/>
            <person name="Rupp S."/>
            <person name="Zibek S."/>
            <person name="Sohn K."/>
        </authorList>
    </citation>
    <scope>NUCLEOTIDE SEQUENCE [LARGE SCALE GENOMIC DNA]</scope>
    <source>
        <strain evidence="4">ATCC 32657 / CBS 517.83 / DSM 70725 / JCM 10318 / NBRC 10182 / NRRL Y-7954 / St-0401</strain>
    </source>
</reference>
<evidence type="ECO:0000313" key="4">
    <source>
        <dbReference type="Proteomes" id="UP000019462"/>
    </source>
</evidence>
<sequence>MHRRIPTAGMAQPRSSDRAAATLLRLGSTIHRAAASFRSSSPLLDQSSPIENLDPHAMHSVGDEVRVSLLASNDLHNQPGLPRHLDASSSTTSLSSATIFDSEDPATYDTAFCHRRSSSNGSADTLVGALVAKRFPAIWHRLPLARSAHAYKPVATDTEPRTPSLDGRRLRVVGVLLLAAFLLGVGGSKLHKALAGKPATPEDPFLASLHDDDSWQDKAVVTPTFPRPLHPTKPEEILPFGLHHYDADPPPLRAPASSAPNRRQLDVIPAQRILFDNAECLDEWVAEGKVCDELQGAYGRRPDLTSVDLLYSWVNGSDWRHSSASWMHAYRPTGRWQEYAEQDLFPSSHQLGRRDAELQEQTPTKRTAPTKAPVPSRFRDHQELRYSMRSAAKHLRGLRTIHIVSPDFSAPYHLQPGAKVQRKKRSSQPPFLLTVDRLEQGFVGLPSQLRRVQNIGTDRFTTHEHQLREGQVPQWLALTEAASVLAGQDAESDSPKQSLLPHSIAKLFALASDDEKPAISPNVRLHHDWNAVTDNWLVSRPVTEREHQQRDDYRRAALPTFNSMAIESMLGDQPGLADSFVYANDDFFLLDDVSVADVTSPLFGPVMRLDYNLVVKGVQSPDATPGEWSSLWHTNWLLDQRFGTRKRPYVQHVHKSFSKALLHETRMGWAAEHARLGINRFRNAGDNIVTHFLAYYNVVERHREAMLWSFFMLRLDSDGDGTVSDAERRGALLALGLTQQQAARVESSRSEADCNVEVKLARRSTLAKDHANEALVRAAWPVPLKSRYSFVSQDGYPLGDVSDRVIYRRSQPRMQRRTSPRDPYWQASHRGESGYFGWPDFVDDPTAHPNNEWHNRRFDRPACQLDIGRCFVRPFGGAGAQWQDVFTRFAFEDVACGDCLIHHLVGQSGTRGLSAFLPEKHRTYEGETEPEAPGRNAVPHLPLSSVWNASAPVDAAAEAERACFSVACVLANSGFGHGTRLRDFASRLIQRYAYTIAETPIEFHRMETLYSATKIMQALQSAAARPSALDRFAQANGTDTPAPAWVSSQSNIDTQRPALVCINDDITDKWADQVAAKFTAWMHDMWPEKQAWELERRAGDRFTCTASGQHIGHDEGEPFRVRRQRPALSQWVRQQILSFDQILRRPGTQPIVLSSLQQHGLGPTVFRHIDIMPVDPATIGGHISLDRWYEGNGDGYEALDLIFNRGDSFVDIGLYVAQHLAEYEEIYGSASHFFLDAITALNEENTSVMSDDMAQFMVDRMGQALILCQVDPDIPGDSEITTLVPRFFPENGCTIANRCLINDQGGWSVGDWSLAGRSDGFVPLHGLPVFNSFWRERFWAKRNSAALVSGFELWGVYASHDPFRNRPDLVR</sequence>
<gene>
    <name evidence="3" type="ORF">PaG_03206</name>
</gene>
<evidence type="ECO:0000313" key="3">
    <source>
        <dbReference type="EMBL" id="ETS62569.1"/>
    </source>
</evidence>
<dbReference type="GO" id="GO:0046835">
    <property type="term" value="P:carbohydrate phosphorylation"/>
    <property type="evidence" value="ECO:0007669"/>
    <property type="project" value="TreeGrafter"/>
</dbReference>
<protein>
    <submittedName>
        <fullName evidence="3">Uncharacterized protein</fullName>
    </submittedName>
</protein>
<organism evidence="3 4">
    <name type="scientific">Moesziomyces aphidis</name>
    <name type="common">Pseudozyma aphidis</name>
    <dbReference type="NCBI Taxonomy" id="84754"/>
    <lineage>
        <taxon>Eukaryota</taxon>
        <taxon>Fungi</taxon>
        <taxon>Dikarya</taxon>
        <taxon>Basidiomycota</taxon>
        <taxon>Ustilaginomycotina</taxon>
        <taxon>Ustilaginomycetes</taxon>
        <taxon>Ustilaginales</taxon>
        <taxon>Ustilaginaceae</taxon>
        <taxon>Moesziomyces</taxon>
    </lineage>
</organism>
<dbReference type="HOGENOM" id="CLU_005484_0_0_1"/>
<feature type="region of interest" description="Disordered" evidence="2">
    <location>
        <begin position="350"/>
        <end position="374"/>
    </location>
</feature>
<dbReference type="GO" id="GO:0005794">
    <property type="term" value="C:Golgi apparatus"/>
    <property type="evidence" value="ECO:0007669"/>
    <property type="project" value="TreeGrafter"/>
</dbReference>
<dbReference type="EMBL" id="AWNI01000010">
    <property type="protein sequence ID" value="ETS62569.1"/>
    <property type="molecule type" value="Genomic_DNA"/>
</dbReference>
<dbReference type="OrthoDB" id="263283at2759"/>
<evidence type="ECO:0000256" key="1">
    <source>
        <dbReference type="ARBA" id="ARBA00022679"/>
    </source>
</evidence>
<dbReference type="GO" id="GO:0003976">
    <property type="term" value="F:UDP-N-acetylglucosamine-lysosomal-enzyme N-acetylglucosaminephosphotransferase activity"/>
    <property type="evidence" value="ECO:0007669"/>
    <property type="project" value="TreeGrafter"/>
</dbReference>
<proteinExistence type="predicted"/>
<feature type="compositionally biased region" description="Low complexity" evidence="2">
    <location>
        <begin position="362"/>
        <end position="374"/>
    </location>
</feature>
<keyword evidence="1" id="KW-0808">Transferase</keyword>
<dbReference type="InterPro" id="IPR047141">
    <property type="entry name" value="Stealth"/>
</dbReference>
<dbReference type="PANTHER" id="PTHR24045">
    <property type="match status" value="1"/>
</dbReference>
<evidence type="ECO:0000256" key="2">
    <source>
        <dbReference type="SAM" id="MobiDB-lite"/>
    </source>
</evidence>
<comment type="caution">
    <text evidence="3">The sequence shown here is derived from an EMBL/GenBank/DDBJ whole genome shotgun (WGS) entry which is preliminary data.</text>
</comment>
<accession>W3VLX5</accession>
<name>W3VLX5_MOEAP</name>